<feature type="transmembrane region" description="Helical" evidence="1">
    <location>
        <begin position="17"/>
        <end position="37"/>
    </location>
</feature>
<comment type="caution">
    <text evidence="2">The sequence shown here is derived from an EMBL/GenBank/DDBJ whole genome shotgun (WGS) entry which is preliminary data.</text>
</comment>
<keyword evidence="1" id="KW-0812">Transmembrane</keyword>
<organism evidence="2 3">
    <name type="scientific">Salininema proteolyticum</name>
    <dbReference type="NCBI Taxonomy" id="1607685"/>
    <lineage>
        <taxon>Bacteria</taxon>
        <taxon>Bacillati</taxon>
        <taxon>Actinomycetota</taxon>
        <taxon>Actinomycetes</taxon>
        <taxon>Glycomycetales</taxon>
        <taxon>Glycomycetaceae</taxon>
        <taxon>Salininema</taxon>
    </lineage>
</organism>
<evidence type="ECO:0000313" key="2">
    <source>
        <dbReference type="EMBL" id="MFC4336084.1"/>
    </source>
</evidence>
<keyword evidence="1" id="KW-0472">Membrane</keyword>
<dbReference type="Proteomes" id="UP001595823">
    <property type="component" value="Unassembled WGS sequence"/>
</dbReference>
<protein>
    <submittedName>
        <fullName evidence="2">Uncharacterized protein</fullName>
    </submittedName>
</protein>
<dbReference type="EMBL" id="JBHSDK010000015">
    <property type="protein sequence ID" value="MFC4336084.1"/>
    <property type="molecule type" value="Genomic_DNA"/>
</dbReference>
<evidence type="ECO:0000256" key="1">
    <source>
        <dbReference type="SAM" id="Phobius"/>
    </source>
</evidence>
<accession>A0ABV8TZ62</accession>
<name>A0ABV8TZ62_9ACTN</name>
<evidence type="ECO:0000313" key="3">
    <source>
        <dbReference type="Proteomes" id="UP001595823"/>
    </source>
</evidence>
<proteinExistence type="predicted"/>
<reference evidence="3" key="1">
    <citation type="journal article" date="2019" name="Int. J. Syst. Evol. Microbiol.">
        <title>The Global Catalogue of Microorganisms (GCM) 10K type strain sequencing project: providing services to taxonomists for standard genome sequencing and annotation.</title>
        <authorList>
            <consortium name="The Broad Institute Genomics Platform"/>
            <consortium name="The Broad Institute Genome Sequencing Center for Infectious Disease"/>
            <person name="Wu L."/>
            <person name="Ma J."/>
        </authorList>
    </citation>
    <scope>NUCLEOTIDE SEQUENCE [LARGE SCALE GENOMIC DNA]</scope>
    <source>
        <strain evidence="3">IBRC-M 10908</strain>
    </source>
</reference>
<dbReference type="RefSeq" id="WP_380621560.1">
    <property type="nucleotide sequence ID" value="NZ_JBHSDK010000015.1"/>
</dbReference>
<keyword evidence="1" id="KW-1133">Transmembrane helix</keyword>
<gene>
    <name evidence="2" type="ORF">ACFPET_12805</name>
</gene>
<keyword evidence="3" id="KW-1185">Reference proteome</keyword>
<sequence>MDILAQATFGPDRPGALAGPFGLFLTIFLLIVVIFLIRGMKKHLGRLNARLEQEAMAAEAKPADETGPDAK</sequence>